<dbReference type="CDD" id="cd16015">
    <property type="entry name" value="LTA_synthase"/>
    <property type="match status" value="1"/>
</dbReference>
<evidence type="ECO:0000256" key="4">
    <source>
        <dbReference type="ARBA" id="ARBA00022989"/>
    </source>
</evidence>
<gene>
    <name evidence="8" type="ORF">WG900_07375</name>
</gene>
<feature type="domain" description="Sulfatase N-terminal" evidence="7">
    <location>
        <begin position="275"/>
        <end position="549"/>
    </location>
</feature>
<evidence type="ECO:0000256" key="1">
    <source>
        <dbReference type="ARBA" id="ARBA00004651"/>
    </source>
</evidence>
<feature type="transmembrane region" description="Helical" evidence="6">
    <location>
        <begin position="82"/>
        <end position="101"/>
    </location>
</feature>
<name>A0ABU8S6Z2_9SPHN</name>
<evidence type="ECO:0000259" key="7">
    <source>
        <dbReference type="Pfam" id="PF00884"/>
    </source>
</evidence>
<dbReference type="EMBL" id="JBBHJY010000002">
    <property type="protein sequence ID" value="MEJ6009735.1"/>
    <property type="molecule type" value="Genomic_DNA"/>
</dbReference>
<dbReference type="PANTHER" id="PTHR47371">
    <property type="entry name" value="LIPOTEICHOIC ACID SYNTHASE"/>
    <property type="match status" value="1"/>
</dbReference>
<reference evidence="8 9" key="1">
    <citation type="submission" date="2024-03" db="EMBL/GenBank/DDBJ databases">
        <authorList>
            <person name="Jo J.-H."/>
        </authorList>
    </citation>
    <scope>NUCLEOTIDE SEQUENCE [LARGE SCALE GENOMIC DNA]</scope>
    <source>
        <strain evidence="8 9">AS3R-12</strain>
    </source>
</reference>
<evidence type="ECO:0000313" key="9">
    <source>
        <dbReference type="Proteomes" id="UP001379235"/>
    </source>
</evidence>
<comment type="subcellular location">
    <subcellularLocation>
        <location evidence="1">Cell membrane</location>
        <topology evidence="1">Multi-pass membrane protein</topology>
    </subcellularLocation>
</comment>
<protein>
    <submittedName>
        <fullName evidence="8">LTA synthase family protein</fullName>
    </submittedName>
</protein>
<keyword evidence="9" id="KW-1185">Reference proteome</keyword>
<proteinExistence type="predicted"/>
<dbReference type="Gene3D" id="3.40.720.10">
    <property type="entry name" value="Alkaline Phosphatase, subunit A"/>
    <property type="match status" value="1"/>
</dbReference>
<feature type="transmembrane region" description="Helical" evidence="6">
    <location>
        <begin position="12"/>
        <end position="33"/>
    </location>
</feature>
<comment type="caution">
    <text evidence="8">The sequence shown here is derived from an EMBL/GenBank/DDBJ whole genome shotgun (WGS) entry which is preliminary data.</text>
</comment>
<keyword evidence="3 6" id="KW-0812">Transmembrane</keyword>
<keyword evidence="4 6" id="KW-1133">Transmembrane helix</keyword>
<evidence type="ECO:0000313" key="8">
    <source>
        <dbReference type="EMBL" id="MEJ6009735.1"/>
    </source>
</evidence>
<sequence>MKIDATRGKTSIMVRIWACGCACAVLLQLALYMRPGPLGVPFVLDRWNYLPAALFFTAYGVGLSVLPFWLGLLVLSGKRARALLAFGAALAVGALLAVDHINHELQRFMGIRLSPELLAIYHGWNAPPSAIISALGDDRGGPWSSLGLLAVPLMLFPWLLKQSGKLTWRLKAPWRRTVLGALGCGLFLAPAWAWHIEPGSQLRKDRVAPSILALAREIGASFDIVKVDPDQVADDAANFRRDWLAADRSGDWTFGDLAYPYWRSCKHPATSQSRSNVVLIVLETFRAKNMRSFNAASPELTTPFLDTLTANPASAFWPRYHTNGVPTAYAVQALMTGIPPHNARMVWKTATGTRFDSLPSILRKAGYHTAYYSGSDPDWDNQRYWFLKWFDAISYHQEDQEQDRHTFRRAARDLMSRRQDDRPFLLVIQSITNHVPFRLPESRFAGVGSGEAVDRINATMRYTDDVVREFVGTLSSATWFEDTIFVITGDHGFDLGDRGSSGSLTNLRPETTWVPLIIYRPAGLPIRGAQPAVGSHIDLGPTILGLLGICDKIAAAGHDLLTVEPALSQALVVKNGAIALATSAYSLYLPPEDGAPMLYAGDDALAEHDLAALYPEVVRALSAKARGSARLNDALIASNRIRP</sequence>
<dbReference type="Proteomes" id="UP001379235">
    <property type="component" value="Unassembled WGS sequence"/>
</dbReference>
<dbReference type="RefSeq" id="WP_339965962.1">
    <property type="nucleotide sequence ID" value="NZ_JBBHJY010000002.1"/>
</dbReference>
<evidence type="ECO:0000256" key="6">
    <source>
        <dbReference type="SAM" id="Phobius"/>
    </source>
</evidence>
<accession>A0ABU8S6Z2</accession>
<dbReference type="InterPro" id="IPR050448">
    <property type="entry name" value="OpgB/LTA_synthase_biosynth"/>
</dbReference>
<dbReference type="Pfam" id="PF00884">
    <property type="entry name" value="Sulfatase"/>
    <property type="match status" value="1"/>
</dbReference>
<dbReference type="PANTHER" id="PTHR47371:SF3">
    <property type="entry name" value="PHOSPHOGLYCEROL TRANSFERASE I"/>
    <property type="match status" value="1"/>
</dbReference>
<feature type="transmembrane region" description="Helical" evidence="6">
    <location>
        <begin position="172"/>
        <end position="194"/>
    </location>
</feature>
<feature type="transmembrane region" description="Helical" evidence="6">
    <location>
        <begin position="53"/>
        <end position="75"/>
    </location>
</feature>
<evidence type="ECO:0000256" key="2">
    <source>
        <dbReference type="ARBA" id="ARBA00022475"/>
    </source>
</evidence>
<dbReference type="InterPro" id="IPR017850">
    <property type="entry name" value="Alkaline_phosphatase_core_sf"/>
</dbReference>
<evidence type="ECO:0000256" key="5">
    <source>
        <dbReference type="ARBA" id="ARBA00023136"/>
    </source>
</evidence>
<evidence type="ECO:0000256" key="3">
    <source>
        <dbReference type="ARBA" id="ARBA00022692"/>
    </source>
</evidence>
<keyword evidence="2" id="KW-1003">Cell membrane</keyword>
<keyword evidence="5 6" id="KW-0472">Membrane</keyword>
<dbReference type="SUPFAM" id="SSF53649">
    <property type="entry name" value="Alkaline phosphatase-like"/>
    <property type="match status" value="1"/>
</dbReference>
<dbReference type="InterPro" id="IPR000917">
    <property type="entry name" value="Sulfatase_N"/>
</dbReference>
<organism evidence="8 9">
    <name type="scientific">Novosphingobium aquae</name>
    <dbReference type="NCBI Taxonomy" id="3133435"/>
    <lineage>
        <taxon>Bacteria</taxon>
        <taxon>Pseudomonadati</taxon>
        <taxon>Pseudomonadota</taxon>
        <taxon>Alphaproteobacteria</taxon>
        <taxon>Sphingomonadales</taxon>
        <taxon>Sphingomonadaceae</taxon>
        <taxon>Novosphingobium</taxon>
    </lineage>
</organism>
<feature type="transmembrane region" description="Helical" evidence="6">
    <location>
        <begin position="143"/>
        <end position="160"/>
    </location>
</feature>